<gene>
    <name evidence="13" type="ORF">C0068_04470</name>
</gene>
<evidence type="ECO:0000313" key="13">
    <source>
        <dbReference type="EMBL" id="POP53851.1"/>
    </source>
</evidence>
<dbReference type="Pfam" id="PF07963">
    <property type="entry name" value="N_methyl"/>
    <property type="match status" value="1"/>
</dbReference>
<keyword evidence="3" id="KW-1003">Cell membrane</keyword>
<feature type="transmembrane region" description="Helical" evidence="11">
    <location>
        <begin position="12"/>
        <end position="34"/>
    </location>
</feature>
<dbReference type="InterPro" id="IPR022346">
    <property type="entry name" value="T2SS_GspH"/>
</dbReference>
<evidence type="ECO:0000256" key="10">
    <source>
        <dbReference type="ARBA" id="ARBA00030775"/>
    </source>
</evidence>
<evidence type="ECO:0000256" key="11">
    <source>
        <dbReference type="SAM" id="Phobius"/>
    </source>
</evidence>
<evidence type="ECO:0000256" key="9">
    <source>
        <dbReference type="ARBA" id="ARBA00025772"/>
    </source>
</evidence>
<evidence type="ECO:0000313" key="14">
    <source>
        <dbReference type="Proteomes" id="UP000237222"/>
    </source>
</evidence>
<name>A0A2S4HJG5_9GAMM</name>
<proteinExistence type="inferred from homology"/>
<evidence type="ECO:0000259" key="12">
    <source>
        <dbReference type="Pfam" id="PF12019"/>
    </source>
</evidence>
<comment type="similarity">
    <text evidence="9">Belongs to the GSP H family.</text>
</comment>
<organism evidence="13 14">
    <name type="scientific">Zhongshania marina</name>
    <dbReference type="NCBI Taxonomy" id="2304603"/>
    <lineage>
        <taxon>Bacteria</taxon>
        <taxon>Pseudomonadati</taxon>
        <taxon>Pseudomonadota</taxon>
        <taxon>Gammaproteobacteria</taxon>
        <taxon>Cellvibrionales</taxon>
        <taxon>Spongiibacteraceae</taxon>
        <taxon>Zhongshania</taxon>
    </lineage>
</organism>
<dbReference type="GO" id="GO:0005886">
    <property type="term" value="C:plasma membrane"/>
    <property type="evidence" value="ECO:0007669"/>
    <property type="project" value="UniProtKB-SubCell"/>
</dbReference>
<evidence type="ECO:0000256" key="7">
    <source>
        <dbReference type="ARBA" id="ARBA00022989"/>
    </source>
</evidence>
<comment type="caution">
    <text evidence="13">The sequence shown here is derived from an EMBL/GenBank/DDBJ whole genome shotgun (WGS) entry which is preliminary data.</text>
</comment>
<reference evidence="13" key="1">
    <citation type="submission" date="2018-01" db="EMBL/GenBank/DDBJ databases">
        <authorList>
            <person name="Yu X.-D."/>
        </authorList>
    </citation>
    <scope>NUCLEOTIDE SEQUENCE</scope>
    <source>
        <strain evidence="13">ZX-21</strain>
    </source>
</reference>
<sequence length="173" mass="18366">MGQFVGRRIAIQGFSLIELLTTMAVIGVLFGIAVPNFSSFIESSRARADIQSLSQSFVTAKSEAVARSAVVIVSATGGNWKNGWRSWVDLDADGNLDDGEVLSTVKALKSGAALTVSRSGSGVSTFSFDANGFLVGTLPVSISYRTSPEYCARDRDVQISASGQMRIVERDCS</sequence>
<protein>
    <recommendedName>
        <fullName evidence="2">Type II secretion system protein H</fullName>
    </recommendedName>
    <alternativeName>
        <fullName evidence="10">General secretion pathway protein H</fullName>
    </alternativeName>
</protein>
<dbReference type="InterPro" id="IPR018247">
    <property type="entry name" value="EF_Hand_1_Ca_BS"/>
</dbReference>
<feature type="domain" description="General secretion pathway GspH" evidence="12">
    <location>
        <begin position="50"/>
        <end position="163"/>
    </location>
</feature>
<dbReference type="PROSITE" id="PS00018">
    <property type="entry name" value="EF_HAND_1"/>
    <property type="match status" value="1"/>
</dbReference>
<dbReference type="EMBL" id="PQGG01000010">
    <property type="protein sequence ID" value="POP53851.1"/>
    <property type="molecule type" value="Genomic_DNA"/>
</dbReference>
<dbReference type="PROSITE" id="PS00409">
    <property type="entry name" value="PROKAR_NTER_METHYL"/>
    <property type="match status" value="1"/>
</dbReference>
<evidence type="ECO:0000256" key="8">
    <source>
        <dbReference type="ARBA" id="ARBA00023136"/>
    </source>
</evidence>
<evidence type="ECO:0000256" key="3">
    <source>
        <dbReference type="ARBA" id="ARBA00022475"/>
    </source>
</evidence>
<dbReference type="Gene3D" id="3.55.40.10">
    <property type="entry name" value="minor pseudopilin epsh domain"/>
    <property type="match status" value="1"/>
</dbReference>
<dbReference type="SUPFAM" id="SSF54523">
    <property type="entry name" value="Pili subunits"/>
    <property type="match status" value="1"/>
</dbReference>
<accession>A0A2S4HJG5</accession>
<keyword evidence="8 11" id="KW-0472">Membrane</keyword>
<evidence type="ECO:0000256" key="4">
    <source>
        <dbReference type="ARBA" id="ARBA00022481"/>
    </source>
</evidence>
<dbReference type="InterPro" id="IPR045584">
    <property type="entry name" value="Pilin-like"/>
</dbReference>
<keyword evidence="4" id="KW-0488">Methylation</keyword>
<evidence type="ECO:0000256" key="6">
    <source>
        <dbReference type="ARBA" id="ARBA00022692"/>
    </source>
</evidence>
<dbReference type="Pfam" id="PF12019">
    <property type="entry name" value="GspH"/>
    <property type="match status" value="1"/>
</dbReference>
<dbReference type="GO" id="GO:0015627">
    <property type="term" value="C:type II protein secretion system complex"/>
    <property type="evidence" value="ECO:0007669"/>
    <property type="project" value="InterPro"/>
</dbReference>
<dbReference type="NCBIfam" id="TIGR02532">
    <property type="entry name" value="IV_pilin_GFxxxE"/>
    <property type="match status" value="1"/>
</dbReference>
<evidence type="ECO:0000256" key="5">
    <source>
        <dbReference type="ARBA" id="ARBA00022519"/>
    </source>
</evidence>
<comment type="subcellular location">
    <subcellularLocation>
        <location evidence="1">Cell inner membrane</location>
        <topology evidence="1">Single-pass membrane protein</topology>
    </subcellularLocation>
</comment>
<dbReference type="AlphaFoldDB" id="A0A2S4HJG5"/>
<dbReference type="Proteomes" id="UP000237222">
    <property type="component" value="Unassembled WGS sequence"/>
</dbReference>
<keyword evidence="7 11" id="KW-1133">Transmembrane helix</keyword>
<dbReference type="GO" id="GO:0015628">
    <property type="term" value="P:protein secretion by the type II secretion system"/>
    <property type="evidence" value="ECO:0007669"/>
    <property type="project" value="InterPro"/>
</dbReference>
<dbReference type="InterPro" id="IPR012902">
    <property type="entry name" value="N_methyl_site"/>
</dbReference>
<evidence type="ECO:0000256" key="1">
    <source>
        <dbReference type="ARBA" id="ARBA00004377"/>
    </source>
</evidence>
<keyword evidence="6 11" id="KW-0812">Transmembrane</keyword>
<evidence type="ECO:0000256" key="2">
    <source>
        <dbReference type="ARBA" id="ARBA00021549"/>
    </source>
</evidence>
<keyword evidence="5" id="KW-0997">Cell inner membrane</keyword>